<evidence type="ECO:0000313" key="2">
    <source>
        <dbReference type="Proteomes" id="UP001305414"/>
    </source>
</evidence>
<gene>
    <name evidence="1" type="ORF">RRF57_008658</name>
</gene>
<protein>
    <submittedName>
        <fullName evidence="1">Uncharacterized protein</fullName>
    </submittedName>
</protein>
<dbReference type="AlphaFoldDB" id="A0AAN7Z0W7"/>
<proteinExistence type="predicted"/>
<reference evidence="1 2" key="1">
    <citation type="submission" date="2023-10" db="EMBL/GenBank/DDBJ databases">
        <title>Draft genome sequence of Xylaria bambusicola isolate GMP-LS, the root and basal stem rot pathogen of sugarcane in Indonesia.</title>
        <authorList>
            <person name="Selvaraj P."/>
            <person name="Muralishankar V."/>
            <person name="Muruganantham S."/>
            <person name="Sp S."/>
            <person name="Haryani S."/>
            <person name="Lau K.J.X."/>
            <person name="Naqvi N.I."/>
        </authorList>
    </citation>
    <scope>NUCLEOTIDE SEQUENCE [LARGE SCALE GENOMIC DNA]</scope>
    <source>
        <strain evidence="1">GMP-LS</strain>
    </source>
</reference>
<dbReference type="Proteomes" id="UP001305414">
    <property type="component" value="Unassembled WGS sequence"/>
</dbReference>
<evidence type="ECO:0000313" key="1">
    <source>
        <dbReference type="EMBL" id="KAK5632945.1"/>
    </source>
</evidence>
<keyword evidence="2" id="KW-1185">Reference proteome</keyword>
<sequence length="61" mass="6871">MVIVADSRKELVGIVALEDEVDEEVGRRGDDEFLEHFIFLVLFDESLDIVADIEEIGHLLG</sequence>
<name>A0AAN7Z0W7_9PEZI</name>
<comment type="caution">
    <text evidence="1">The sequence shown here is derived from an EMBL/GenBank/DDBJ whole genome shotgun (WGS) entry which is preliminary data.</text>
</comment>
<accession>A0AAN7Z0W7</accession>
<organism evidence="1 2">
    <name type="scientific">Xylaria bambusicola</name>
    <dbReference type="NCBI Taxonomy" id="326684"/>
    <lineage>
        <taxon>Eukaryota</taxon>
        <taxon>Fungi</taxon>
        <taxon>Dikarya</taxon>
        <taxon>Ascomycota</taxon>
        <taxon>Pezizomycotina</taxon>
        <taxon>Sordariomycetes</taxon>
        <taxon>Xylariomycetidae</taxon>
        <taxon>Xylariales</taxon>
        <taxon>Xylariaceae</taxon>
        <taxon>Xylaria</taxon>
    </lineage>
</organism>
<dbReference type="EMBL" id="JAWHQM010000028">
    <property type="protein sequence ID" value="KAK5632945.1"/>
    <property type="molecule type" value="Genomic_DNA"/>
</dbReference>